<feature type="transmembrane region" description="Helical" evidence="2">
    <location>
        <begin position="205"/>
        <end position="224"/>
    </location>
</feature>
<evidence type="ECO:0000259" key="3">
    <source>
        <dbReference type="Pfam" id="PF12849"/>
    </source>
</evidence>
<comment type="caution">
    <text evidence="4">The sequence shown here is derived from an EMBL/GenBank/DDBJ whole genome shotgun (WGS) entry which is preliminary data.</text>
</comment>
<name>A0A4R4UMM5_9PSEU</name>
<sequence length="519" mass="56710">MTGFPWQEILAVLGVLIPVIAFVWEFAIVGRKRLGYRIQMDTTPSGLNTEHARAWQRLERRSGERLKHPSFVLIRIENIGSAPINTGDYATPDTDNLGLSVRFPGRTVAGVLVTELSDDNLEGFFHKDKWRDSSDEEEEDGHKVGIVKLPKVKLNPDDHYKVLVVLERAGKHGGTLPEPEVVGTITKAGDGRISKTRGQTGTPRWVVALICFLLMVGLTEPFIFGQTMGTAAPLECAGGTLAVTGSTAFKPVVEKAARSYQDYCSDARIDTSGMRGSVDGLQRLEGEADPKLRASTVVFSDGSAAADSPALVPRPKAFMLFSIIVNPGTEVHNLSQEELRRVLRGEVRNWSELGGKDMPVVVVDRESESGTRMTLEERFFGSSAQPGENSTNCEQVRGDATGQVLRCRRTSTPAMLETVANTPGAIGYSESFAANSDPGVTEVRIDGQAADFDAAEAGAYPYWQTEYAYTYGEPAPESLPAKFLRFLTYQEGVDILRHYGHRPCAELRNAVRCEPSGLQ</sequence>
<dbReference type="PANTHER" id="PTHR30570">
    <property type="entry name" value="PERIPLASMIC PHOSPHATE BINDING COMPONENT OF PHOSPHATE ABC TRANSPORTER"/>
    <property type="match status" value="1"/>
</dbReference>
<dbReference type="Pfam" id="PF12849">
    <property type="entry name" value="PBP_like_2"/>
    <property type="match status" value="1"/>
</dbReference>
<dbReference type="Proteomes" id="UP000294744">
    <property type="component" value="Unassembled WGS sequence"/>
</dbReference>
<evidence type="ECO:0000313" key="4">
    <source>
        <dbReference type="EMBL" id="TDC90384.1"/>
    </source>
</evidence>
<proteinExistence type="predicted"/>
<gene>
    <name evidence="4" type="ORF">E1161_18900</name>
</gene>
<dbReference type="RefSeq" id="WP_132625107.1">
    <property type="nucleotide sequence ID" value="NZ_SMKV01000025.1"/>
</dbReference>
<dbReference type="InterPro" id="IPR050811">
    <property type="entry name" value="Phosphate_ABC_transporter"/>
</dbReference>
<accession>A0A4R4UMM5</accession>
<protein>
    <submittedName>
        <fullName evidence="4">Phosphate ABC transporter substrate-binding protein</fullName>
    </submittedName>
</protein>
<evidence type="ECO:0000256" key="1">
    <source>
        <dbReference type="ARBA" id="ARBA00022729"/>
    </source>
</evidence>
<feature type="domain" description="PBP" evidence="3">
    <location>
        <begin position="232"/>
        <end position="488"/>
    </location>
</feature>
<feature type="transmembrane region" description="Helical" evidence="2">
    <location>
        <begin position="6"/>
        <end position="30"/>
    </location>
</feature>
<keyword evidence="2" id="KW-0812">Transmembrane</keyword>
<dbReference type="SUPFAM" id="SSF53850">
    <property type="entry name" value="Periplasmic binding protein-like II"/>
    <property type="match status" value="1"/>
</dbReference>
<reference evidence="4 5" key="1">
    <citation type="submission" date="2019-03" db="EMBL/GenBank/DDBJ databases">
        <title>Draft genome sequences of novel Actinobacteria.</title>
        <authorList>
            <person name="Sahin N."/>
            <person name="Ay H."/>
            <person name="Saygin H."/>
        </authorList>
    </citation>
    <scope>NUCLEOTIDE SEQUENCE [LARGE SCALE GENOMIC DNA]</scope>
    <source>
        <strain evidence="4 5">16K404</strain>
    </source>
</reference>
<organism evidence="4 5">
    <name type="scientific">Saccharopolyspora aridisoli</name>
    <dbReference type="NCBI Taxonomy" id="2530385"/>
    <lineage>
        <taxon>Bacteria</taxon>
        <taxon>Bacillati</taxon>
        <taxon>Actinomycetota</taxon>
        <taxon>Actinomycetes</taxon>
        <taxon>Pseudonocardiales</taxon>
        <taxon>Pseudonocardiaceae</taxon>
        <taxon>Saccharopolyspora</taxon>
    </lineage>
</organism>
<evidence type="ECO:0000313" key="5">
    <source>
        <dbReference type="Proteomes" id="UP000294744"/>
    </source>
</evidence>
<evidence type="ECO:0000256" key="2">
    <source>
        <dbReference type="SAM" id="Phobius"/>
    </source>
</evidence>
<keyword evidence="1" id="KW-0732">Signal</keyword>
<keyword evidence="5" id="KW-1185">Reference proteome</keyword>
<dbReference type="AlphaFoldDB" id="A0A4R4UMM5"/>
<dbReference type="Gene3D" id="3.40.190.10">
    <property type="entry name" value="Periplasmic binding protein-like II"/>
    <property type="match status" value="2"/>
</dbReference>
<keyword evidence="2" id="KW-1133">Transmembrane helix</keyword>
<keyword evidence="2" id="KW-0472">Membrane</keyword>
<dbReference type="EMBL" id="SMKV01000025">
    <property type="protein sequence ID" value="TDC90384.1"/>
    <property type="molecule type" value="Genomic_DNA"/>
</dbReference>
<dbReference type="OrthoDB" id="9790048at2"/>
<dbReference type="PANTHER" id="PTHR30570:SF1">
    <property type="entry name" value="PHOSPHATE-BINDING PROTEIN PSTS"/>
    <property type="match status" value="1"/>
</dbReference>
<dbReference type="InterPro" id="IPR024370">
    <property type="entry name" value="PBP_domain"/>
</dbReference>